<name>A0A512AJ47_9SPHN</name>
<evidence type="ECO:0000313" key="2">
    <source>
        <dbReference type="Proteomes" id="UP000321464"/>
    </source>
</evidence>
<organism evidence="1 2">
    <name type="scientific">Novosphingobium sediminis</name>
    <dbReference type="NCBI Taxonomy" id="707214"/>
    <lineage>
        <taxon>Bacteria</taxon>
        <taxon>Pseudomonadati</taxon>
        <taxon>Pseudomonadota</taxon>
        <taxon>Alphaproteobacteria</taxon>
        <taxon>Sphingomonadales</taxon>
        <taxon>Sphingomonadaceae</taxon>
        <taxon>Novosphingobium</taxon>
    </lineage>
</organism>
<comment type="caution">
    <text evidence="1">The sequence shown here is derived from an EMBL/GenBank/DDBJ whole genome shotgun (WGS) entry which is preliminary data.</text>
</comment>
<dbReference type="Proteomes" id="UP000321464">
    <property type="component" value="Unassembled WGS sequence"/>
</dbReference>
<accession>A0A512AJ47</accession>
<keyword evidence="2" id="KW-1185">Reference proteome</keyword>
<dbReference type="RefSeq" id="WP_147159055.1">
    <property type="nucleotide sequence ID" value="NZ_BJYR01000010.1"/>
</dbReference>
<evidence type="ECO:0000313" key="1">
    <source>
        <dbReference type="EMBL" id="GEN99718.1"/>
    </source>
</evidence>
<dbReference type="EMBL" id="BJYR01000010">
    <property type="protein sequence ID" value="GEN99718.1"/>
    <property type="molecule type" value="Genomic_DNA"/>
</dbReference>
<proteinExistence type="predicted"/>
<reference evidence="1 2" key="1">
    <citation type="submission" date="2019-07" db="EMBL/GenBank/DDBJ databases">
        <title>Whole genome shotgun sequence of Novosphingobium sediminis NBRC 106119.</title>
        <authorList>
            <person name="Hosoyama A."/>
            <person name="Uohara A."/>
            <person name="Ohji S."/>
            <person name="Ichikawa N."/>
        </authorList>
    </citation>
    <scope>NUCLEOTIDE SEQUENCE [LARGE SCALE GENOMIC DNA]</scope>
    <source>
        <strain evidence="1 2">NBRC 106119</strain>
    </source>
</reference>
<dbReference type="OrthoDB" id="7410293at2"/>
<dbReference type="AlphaFoldDB" id="A0A512AJ47"/>
<sequence>MTALTRFAHTITALAQPPVLHTQSAAAQDLVHAVRLCAIAARDRSDPLPALALRLCNCEAACAVHDFVQAMVRAWPEPFVVGRACCQRLSPDEATLATLTEAGRGRDRSAFGEAIAGLVRADRHEPLWDAMTHALMLMG</sequence>
<gene>
    <name evidence="1" type="ORF">NSE01_15510</name>
</gene>
<protein>
    <submittedName>
        <fullName evidence="1">Uncharacterized protein</fullName>
    </submittedName>
</protein>